<evidence type="ECO:0000256" key="1">
    <source>
        <dbReference type="ARBA" id="ARBA00006654"/>
    </source>
</evidence>
<dbReference type="SUPFAM" id="SSF55816">
    <property type="entry name" value="5'-nucleotidase (syn. UDP-sugar hydrolase), C-terminal domain"/>
    <property type="match status" value="1"/>
</dbReference>
<dbReference type="STRING" id="307507.A0A2V0NKV2"/>
<keyword evidence="7" id="KW-1185">Reference proteome</keyword>
<dbReference type="Gene3D" id="3.60.21.10">
    <property type="match status" value="1"/>
</dbReference>
<dbReference type="InterPro" id="IPR029052">
    <property type="entry name" value="Metallo-depent_PP-like"/>
</dbReference>
<dbReference type="PANTHER" id="PTHR11575">
    <property type="entry name" value="5'-NUCLEOTIDASE-RELATED"/>
    <property type="match status" value="1"/>
</dbReference>
<dbReference type="InterPro" id="IPR004843">
    <property type="entry name" value="Calcineurin-like_PHP"/>
</dbReference>
<feature type="chain" id="PRO_5015801309" description="5'-nucleotidase" evidence="3">
    <location>
        <begin position="32"/>
        <end position="628"/>
    </location>
</feature>
<dbReference type="GO" id="GO:0016787">
    <property type="term" value="F:hydrolase activity"/>
    <property type="evidence" value="ECO:0007669"/>
    <property type="project" value="UniProtKB-KW"/>
</dbReference>
<dbReference type="PROSITE" id="PS51257">
    <property type="entry name" value="PROKAR_LIPOPROTEIN"/>
    <property type="match status" value="1"/>
</dbReference>
<dbReference type="InParanoid" id="A0A2V0NKV2"/>
<evidence type="ECO:0000256" key="2">
    <source>
        <dbReference type="ARBA" id="ARBA00022729"/>
    </source>
</evidence>
<comment type="similarity">
    <text evidence="1 3">Belongs to the 5'-nucleotidase family.</text>
</comment>
<dbReference type="InterPro" id="IPR008334">
    <property type="entry name" value="5'-Nucleotdase_C"/>
</dbReference>
<sequence>MAAPRAPRRQGLPAPALAALLLLACALPAHAAARGLLQSKDAGKDVKELHIVHINDVHNRIEETAPGASVCLDEQKAAGVCLGGWGRIATAVKGARKQAARENAGFLFLDAGDEFDGSLWDVVFKGAATAVMQNIAKPDAMTLGNHEFSFPADVLAKYISNLTFPVLGACNINTSKEPKLHNLVQRWDVRQFGKYKVALIGWITPDTVFTAANVGNVTFSDPLPSVKACIAEVKKAHPDLHMIIGMSHTGYEEDLAMAAAVPDLDLIIGGHSHTFLNTPNTTGPVFDKTKGATAANCLKERACDEPEGNFPTYVASKVCSGQGAQESAKCVTKNVPVVQAFFASKYLGHLKIDLATKKLIAARPVLLGGPNSTSPWPKDPEIMAAIKRLEGPVRALENRKSGLVDVTLIGGKPGRVKETNFGDYLASLLASTARALPNFEKAKGPVKIGFLNAGAIRADIEPPTVSYGEILTALPFLNTLAVKSLSGHELRDTIFHGLSGFHEAEGRFLQVSGLRAWHRGNTLLDLKLLNPDGSTSPIDPKARYNVATLDYLANGGDGFESMKAAPSLMALGNRIDELMFDDCSEAMPAPIVVPDPAKERRIIDCDASYVNCQDEGLYGPCCAGKKSA</sequence>
<protein>
    <recommendedName>
        <fullName evidence="8">5'-nucleotidase</fullName>
    </recommendedName>
</protein>
<gene>
    <name evidence="6" type="ORF">Rsub_00706</name>
</gene>
<dbReference type="EMBL" id="BDRX01000003">
    <property type="protein sequence ID" value="GBF87994.1"/>
    <property type="molecule type" value="Genomic_DNA"/>
</dbReference>
<dbReference type="AlphaFoldDB" id="A0A2V0NKV2"/>
<evidence type="ECO:0000259" key="4">
    <source>
        <dbReference type="Pfam" id="PF00149"/>
    </source>
</evidence>
<dbReference type="InterPro" id="IPR006179">
    <property type="entry name" value="5_nucleotidase/apyrase"/>
</dbReference>
<feature type="signal peptide" evidence="3">
    <location>
        <begin position="1"/>
        <end position="31"/>
    </location>
</feature>
<keyword evidence="3" id="KW-0547">Nucleotide-binding</keyword>
<evidence type="ECO:0008006" key="8">
    <source>
        <dbReference type="Google" id="ProtNLM"/>
    </source>
</evidence>
<reference evidence="6 7" key="1">
    <citation type="journal article" date="2018" name="Sci. Rep.">
        <title>Raphidocelis subcapitata (=Pseudokirchneriella subcapitata) provides an insight into genome evolution and environmental adaptations in the Sphaeropleales.</title>
        <authorList>
            <person name="Suzuki S."/>
            <person name="Yamaguchi H."/>
            <person name="Nakajima N."/>
            <person name="Kawachi M."/>
        </authorList>
    </citation>
    <scope>NUCLEOTIDE SEQUENCE [LARGE SCALE GENOMIC DNA]</scope>
    <source>
        <strain evidence="6 7">NIES-35</strain>
    </source>
</reference>
<dbReference type="Proteomes" id="UP000247498">
    <property type="component" value="Unassembled WGS sequence"/>
</dbReference>
<evidence type="ECO:0000259" key="5">
    <source>
        <dbReference type="Pfam" id="PF02872"/>
    </source>
</evidence>
<name>A0A2V0NKV2_9CHLO</name>
<feature type="domain" description="Calcineurin-like phosphoesterase" evidence="4">
    <location>
        <begin position="50"/>
        <end position="274"/>
    </location>
</feature>
<proteinExistence type="inferred from homology"/>
<dbReference type="PRINTS" id="PR01607">
    <property type="entry name" value="APYRASEFAMLY"/>
</dbReference>
<accession>A0A2V0NKV2</accession>
<dbReference type="InterPro" id="IPR036907">
    <property type="entry name" value="5'-Nucleotdase_C_sf"/>
</dbReference>
<dbReference type="GO" id="GO:0009166">
    <property type="term" value="P:nucleotide catabolic process"/>
    <property type="evidence" value="ECO:0007669"/>
    <property type="project" value="InterPro"/>
</dbReference>
<evidence type="ECO:0000313" key="7">
    <source>
        <dbReference type="Proteomes" id="UP000247498"/>
    </source>
</evidence>
<comment type="caution">
    <text evidence="6">The sequence shown here is derived from an EMBL/GenBank/DDBJ whole genome shotgun (WGS) entry which is preliminary data.</text>
</comment>
<keyword evidence="3" id="KW-0378">Hydrolase</keyword>
<dbReference type="Gene3D" id="3.90.780.10">
    <property type="entry name" value="5'-Nucleotidase, C-terminal domain"/>
    <property type="match status" value="1"/>
</dbReference>
<keyword evidence="2 3" id="KW-0732">Signal</keyword>
<evidence type="ECO:0000313" key="6">
    <source>
        <dbReference type="EMBL" id="GBF87994.1"/>
    </source>
</evidence>
<dbReference type="SUPFAM" id="SSF56300">
    <property type="entry name" value="Metallo-dependent phosphatases"/>
    <property type="match status" value="1"/>
</dbReference>
<dbReference type="GO" id="GO:0000166">
    <property type="term" value="F:nucleotide binding"/>
    <property type="evidence" value="ECO:0007669"/>
    <property type="project" value="UniProtKB-KW"/>
</dbReference>
<dbReference type="Pfam" id="PF00149">
    <property type="entry name" value="Metallophos"/>
    <property type="match status" value="1"/>
</dbReference>
<feature type="domain" description="5'-Nucleotidase C-terminal" evidence="5">
    <location>
        <begin position="414"/>
        <end position="562"/>
    </location>
</feature>
<dbReference type="Pfam" id="PF02872">
    <property type="entry name" value="5_nucleotid_C"/>
    <property type="match status" value="1"/>
</dbReference>
<organism evidence="6 7">
    <name type="scientific">Raphidocelis subcapitata</name>
    <dbReference type="NCBI Taxonomy" id="307507"/>
    <lineage>
        <taxon>Eukaryota</taxon>
        <taxon>Viridiplantae</taxon>
        <taxon>Chlorophyta</taxon>
        <taxon>core chlorophytes</taxon>
        <taxon>Chlorophyceae</taxon>
        <taxon>CS clade</taxon>
        <taxon>Sphaeropleales</taxon>
        <taxon>Selenastraceae</taxon>
        <taxon>Raphidocelis</taxon>
    </lineage>
</organism>
<dbReference type="OrthoDB" id="531680at2759"/>
<evidence type="ECO:0000256" key="3">
    <source>
        <dbReference type="RuleBase" id="RU362119"/>
    </source>
</evidence>
<dbReference type="PANTHER" id="PTHR11575:SF24">
    <property type="entry name" value="5'-NUCLEOTIDASE"/>
    <property type="match status" value="1"/>
</dbReference>